<proteinExistence type="predicted"/>
<dbReference type="GO" id="GO:0032436">
    <property type="term" value="P:positive regulation of proteasomal ubiquitin-dependent protein catabolic process"/>
    <property type="evidence" value="ECO:0007669"/>
    <property type="project" value="TreeGrafter"/>
</dbReference>
<evidence type="ECO:0000259" key="2">
    <source>
        <dbReference type="Pfam" id="PF00646"/>
    </source>
</evidence>
<dbReference type="EMBL" id="OX459122">
    <property type="protein sequence ID" value="CAI9106772.1"/>
    <property type="molecule type" value="Genomic_DNA"/>
</dbReference>
<dbReference type="AlphaFoldDB" id="A0AAV1DIX3"/>
<dbReference type="SUPFAM" id="SSF81383">
    <property type="entry name" value="F-box domain"/>
    <property type="match status" value="1"/>
</dbReference>
<evidence type="ECO:0000313" key="3">
    <source>
        <dbReference type="EMBL" id="CAI9106772.1"/>
    </source>
</evidence>
<feature type="domain" description="F-box" evidence="2">
    <location>
        <begin position="52"/>
        <end position="82"/>
    </location>
</feature>
<organism evidence="3 4">
    <name type="scientific">Oldenlandia corymbosa var. corymbosa</name>
    <dbReference type="NCBI Taxonomy" id="529605"/>
    <lineage>
        <taxon>Eukaryota</taxon>
        <taxon>Viridiplantae</taxon>
        <taxon>Streptophyta</taxon>
        <taxon>Embryophyta</taxon>
        <taxon>Tracheophyta</taxon>
        <taxon>Spermatophyta</taxon>
        <taxon>Magnoliopsida</taxon>
        <taxon>eudicotyledons</taxon>
        <taxon>Gunneridae</taxon>
        <taxon>Pentapetalae</taxon>
        <taxon>asterids</taxon>
        <taxon>lamiids</taxon>
        <taxon>Gentianales</taxon>
        <taxon>Rubiaceae</taxon>
        <taxon>Rubioideae</taxon>
        <taxon>Spermacoceae</taxon>
        <taxon>Hedyotis-Oldenlandia complex</taxon>
        <taxon>Oldenlandia</taxon>
    </lineage>
</organism>
<evidence type="ECO:0000256" key="1">
    <source>
        <dbReference type="SAM" id="MobiDB-lite"/>
    </source>
</evidence>
<feature type="region of interest" description="Disordered" evidence="1">
    <location>
        <begin position="19"/>
        <end position="39"/>
    </location>
</feature>
<dbReference type="PANTHER" id="PTHR14939:SF5">
    <property type="entry name" value="F-BOX ONLY PROTEIN 22"/>
    <property type="match status" value="1"/>
</dbReference>
<sequence length="558" mass="61718">MSHSLGVNKFVKFFLSMSTPPQQSHSRPQLARGESSSAVAGGGSMDDVLGADLVNNILSRLPAKSFAFAACVNHFWNSICSRILSVPKLSTAISLNPSLDGAVNEVMEKVMSEPIRPHFVIASVGPAFSVDRAHDLIKRRFGSSVPVVTSLSNGIIGRDAITNEFKEVEWEVVENDEDPEGDLLPNEGILITVGYLPGLKVTLVPMPSFDRDAKGKKAALLIDEFVMDIRKCAFTTPAMTPSTIILFSDLTTDMRPVLQKLEYVFPGDTVILGEGSRRHCYRSNWITRVHEHDPAIVALVFLKDGNKPPGIGEIQFHATLSTGLRPVGPVYRAVSVKENKKRSTWLTARSGAAYENLDGRTILDNIYNEIGDGVRPYGLYIGVKKKRKCSIWLDKVRTMMFLEFHEVIGGDEEYLYVNDWGIKTGDAFRFYMSDPNTALRSRNDVSECFRRLNHNFVDTPASTSAQQPTGTKTMSVFGGLIFACCGRGEQFFEQRNVDSIPFLENFPGVPIGGTFCFWEMAMVDKSIYGDEPQDEEDGGSCSHHYYSTVYLALSCTPA</sequence>
<name>A0AAV1DIX3_OLDCO</name>
<evidence type="ECO:0000313" key="4">
    <source>
        <dbReference type="Proteomes" id="UP001161247"/>
    </source>
</evidence>
<dbReference type="InterPro" id="IPR036047">
    <property type="entry name" value="F-box-like_dom_sf"/>
</dbReference>
<protein>
    <submittedName>
        <fullName evidence="3">OLC1v1005992C1</fullName>
    </submittedName>
</protein>
<dbReference type="InterPro" id="IPR001810">
    <property type="entry name" value="F-box_dom"/>
</dbReference>
<dbReference type="Proteomes" id="UP001161247">
    <property type="component" value="Chromosome 5"/>
</dbReference>
<dbReference type="PANTHER" id="PTHR14939">
    <property type="entry name" value="F-BOX ONLY PROTEIN 22"/>
    <property type="match status" value="1"/>
</dbReference>
<reference evidence="3" key="1">
    <citation type="submission" date="2023-03" db="EMBL/GenBank/DDBJ databases">
        <authorList>
            <person name="Julca I."/>
        </authorList>
    </citation>
    <scope>NUCLEOTIDE SEQUENCE</scope>
</reference>
<dbReference type="GO" id="GO:0000209">
    <property type="term" value="P:protein polyubiquitination"/>
    <property type="evidence" value="ECO:0007669"/>
    <property type="project" value="TreeGrafter"/>
</dbReference>
<keyword evidence="4" id="KW-1185">Reference proteome</keyword>
<accession>A0AAV1DIX3</accession>
<gene>
    <name evidence="3" type="ORF">OLC1_LOCUS15221</name>
</gene>
<dbReference type="Pfam" id="PF00646">
    <property type="entry name" value="F-box"/>
    <property type="match status" value="1"/>
</dbReference>